<keyword evidence="2" id="KW-1185">Reference proteome</keyword>
<dbReference type="Proteomes" id="UP001302602">
    <property type="component" value="Unassembled WGS sequence"/>
</dbReference>
<name>A0AAN6U7X2_9PEZI</name>
<dbReference type="GeneID" id="87823825"/>
<dbReference type="AlphaFoldDB" id="A0AAN6U7X2"/>
<reference evidence="1" key="1">
    <citation type="journal article" date="2023" name="Mol. Phylogenet. Evol.">
        <title>Genome-scale phylogeny and comparative genomics of the fungal order Sordariales.</title>
        <authorList>
            <person name="Hensen N."/>
            <person name="Bonometti L."/>
            <person name="Westerberg I."/>
            <person name="Brannstrom I.O."/>
            <person name="Guillou S."/>
            <person name="Cros-Aarteil S."/>
            <person name="Calhoun S."/>
            <person name="Haridas S."/>
            <person name="Kuo A."/>
            <person name="Mondo S."/>
            <person name="Pangilinan J."/>
            <person name="Riley R."/>
            <person name="LaButti K."/>
            <person name="Andreopoulos B."/>
            <person name="Lipzen A."/>
            <person name="Chen C."/>
            <person name="Yan M."/>
            <person name="Daum C."/>
            <person name="Ng V."/>
            <person name="Clum A."/>
            <person name="Steindorff A."/>
            <person name="Ohm R.A."/>
            <person name="Martin F."/>
            <person name="Silar P."/>
            <person name="Natvig D.O."/>
            <person name="Lalanne C."/>
            <person name="Gautier V."/>
            <person name="Ament-Velasquez S.L."/>
            <person name="Kruys A."/>
            <person name="Hutchinson M.I."/>
            <person name="Powell A.J."/>
            <person name="Barry K."/>
            <person name="Miller A.N."/>
            <person name="Grigoriev I.V."/>
            <person name="Debuchy R."/>
            <person name="Gladieux P."/>
            <person name="Hiltunen Thoren M."/>
            <person name="Johannesson H."/>
        </authorList>
    </citation>
    <scope>NUCLEOTIDE SEQUENCE</scope>
    <source>
        <strain evidence="1">CBS 731.68</strain>
    </source>
</reference>
<reference evidence="1" key="2">
    <citation type="submission" date="2023-05" db="EMBL/GenBank/DDBJ databases">
        <authorList>
            <consortium name="Lawrence Berkeley National Laboratory"/>
            <person name="Steindorff A."/>
            <person name="Hensen N."/>
            <person name="Bonometti L."/>
            <person name="Westerberg I."/>
            <person name="Brannstrom I.O."/>
            <person name="Guillou S."/>
            <person name="Cros-Aarteil S."/>
            <person name="Calhoun S."/>
            <person name="Haridas S."/>
            <person name="Kuo A."/>
            <person name="Mondo S."/>
            <person name="Pangilinan J."/>
            <person name="Riley R."/>
            <person name="Labutti K."/>
            <person name="Andreopoulos B."/>
            <person name="Lipzen A."/>
            <person name="Chen C."/>
            <person name="Yanf M."/>
            <person name="Daum C."/>
            <person name="Ng V."/>
            <person name="Clum A."/>
            <person name="Ohm R."/>
            <person name="Martin F."/>
            <person name="Silar P."/>
            <person name="Natvig D."/>
            <person name="Lalanne C."/>
            <person name="Gautier V."/>
            <person name="Ament-Velasquez S.L."/>
            <person name="Kruys A."/>
            <person name="Hutchinson M.I."/>
            <person name="Powell A.J."/>
            <person name="Barry K."/>
            <person name="Miller A.N."/>
            <person name="Grigoriev I.V."/>
            <person name="Debuchy R."/>
            <person name="Gladieux P."/>
            <person name="Thoren M.H."/>
            <person name="Johannesson H."/>
        </authorList>
    </citation>
    <scope>NUCLEOTIDE SEQUENCE</scope>
    <source>
        <strain evidence="1">CBS 731.68</strain>
    </source>
</reference>
<dbReference type="RefSeq" id="XP_062651869.1">
    <property type="nucleotide sequence ID" value="XM_062787055.1"/>
</dbReference>
<dbReference type="EMBL" id="MU853223">
    <property type="protein sequence ID" value="KAK4128098.1"/>
    <property type="molecule type" value="Genomic_DNA"/>
</dbReference>
<organism evidence="1 2">
    <name type="scientific">Parathielavia appendiculata</name>
    <dbReference type="NCBI Taxonomy" id="2587402"/>
    <lineage>
        <taxon>Eukaryota</taxon>
        <taxon>Fungi</taxon>
        <taxon>Dikarya</taxon>
        <taxon>Ascomycota</taxon>
        <taxon>Pezizomycotina</taxon>
        <taxon>Sordariomycetes</taxon>
        <taxon>Sordariomycetidae</taxon>
        <taxon>Sordariales</taxon>
        <taxon>Chaetomiaceae</taxon>
        <taxon>Parathielavia</taxon>
    </lineage>
</organism>
<gene>
    <name evidence="1" type="ORF">N657DRAFT_3733</name>
</gene>
<proteinExistence type="predicted"/>
<protein>
    <submittedName>
        <fullName evidence="1">Uncharacterized protein</fullName>
    </submittedName>
</protein>
<sequence length="104" mass="11157">MAAPLGRVGTAWRLGLPNLTAVGTATFHSALHEVECRGRDRLAGTFRVYLSAVCPPKKCPGDHLAQAHHLDPLPASHTCRWQTRDVDMGPGAELRVPGPCSYCG</sequence>
<comment type="caution">
    <text evidence="1">The sequence shown here is derived from an EMBL/GenBank/DDBJ whole genome shotgun (WGS) entry which is preliminary data.</text>
</comment>
<evidence type="ECO:0000313" key="2">
    <source>
        <dbReference type="Proteomes" id="UP001302602"/>
    </source>
</evidence>
<evidence type="ECO:0000313" key="1">
    <source>
        <dbReference type="EMBL" id="KAK4128098.1"/>
    </source>
</evidence>
<accession>A0AAN6U7X2</accession>